<organism evidence="8 9">
    <name type="scientific">Streptosporangium subroseum</name>
    <dbReference type="NCBI Taxonomy" id="106412"/>
    <lineage>
        <taxon>Bacteria</taxon>
        <taxon>Bacillati</taxon>
        <taxon>Actinomycetota</taxon>
        <taxon>Actinomycetes</taxon>
        <taxon>Streptosporangiales</taxon>
        <taxon>Streptosporangiaceae</taxon>
        <taxon>Streptosporangium</taxon>
    </lineage>
</organism>
<keyword evidence="9" id="KW-1185">Reference proteome</keyword>
<dbReference type="PANTHER" id="PTHR43124:SF3">
    <property type="entry name" value="CHLORAMPHENICOL EFFLUX PUMP RV0191"/>
    <property type="match status" value="1"/>
</dbReference>
<feature type="transmembrane region" description="Helical" evidence="6">
    <location>
        <begin position="44"/>
        <end position="64"/>
    </location>
</feature>
<dbReference type="GO" id="GO:0022857">
    <property type="term" value="F:transmembrane transporter activity"/>
    <property type="evidence" value="ECO:0007669"/>
    <property type="project" value="InterPro"/>
</dbReference>
<feature type="transmembrane region" description="Helical" evidence="6">
    <location>
        <begin position="369"/>
        <end position="389"/>
    </location>
</feature>
<dbReference type="RefSeq" id="WP_089211319.1">
    <property type="nucleotide sequence ID" value="NZ_FZOD01000046.1"/>
</dbReference>
<feature type="transmembrane region" description="Helical" evidence="6">
    <location>
        <begin position="76"/>
        <end position="99"/>
    </location>
</feature>
<evidence type="ECO:0000256" key="4">
    <source>
        <dbReference type="ARBA" id="ARBA00022989"/>
    </source>
</evidence>
<evidence type="ECO:0000256" key="5">
    <source>
        <dbReference type="ARBA" id="ARBA00023136"/>
    </source>
</evidence>
<feature type="transmembrane region" description="Helical" evidence="6">
    <location>
        <begin position="300"/>
        <end position="321"/>
    </location>
</feature>
<feature type="transmembrane region" description="Helical" evidence="6">
    <location>
        <begin position="242"/>
        <end position="264"/>
    </location>
</feature>
<evidence type="ECO:0000313" key="9">
    <source>
        <dbReference type="Proteomes" id="UP000198282"/>
    </source>
</evidence>
<gene>
    <name evidence="8" type="ORF">SAMN05216276_104611</name>
</gene>
<feature type="transmembrane region" description="Helical" evidence="6">
    <location>
        <begin position="276"/>
        <end position="294"/>
    </location>
</feature>
<evidence type="ECO:0000259" key="7">
    <source>
        <dbReference type="PROSITE" id="PS50850"/>
    </source>
</evidence>
<feature type="transmembrane region" description="Helical" evidence="6">
    <location>
        <begin position="133"/>
        <end position="154"/>
    </location>
</feature>
<keyword evidence="4 6" id="KW-1133">Transmembrane helix</keyword>
<feature type="transmembrane region" description="Helical" evidence="6">
    <location>
        <begin position="7"/>
        <end position="24"/>
    </location>
</feature>
<reference evidence="8 9" key="1">
    <citation type="submission" date="2017-06" db="EMBL/GenBank/DDBJ databases">
        <authorList>
            <person name="Kim H.J."/>
            <person name="Triplett B.A."/>
        </authorList>
    </citation>
    <scope>NUCLEOTIDE SEQUENCE [LARGE SCALE GENOMIC DNA]</scope>
    <source>
        <strain evidence="8 9">CGMCC 4.2132</strain>
    </source>
</reference>
<proteinExistence type="predicted"/>
<evidence type="ECO:0000256" key="1">
    <source>
        <dbReference type="ARBA" id="ARBA00004651"/>
    </source>
</evidence>
<dbReference type="AlphaFoldDB" id="A0A239MVA3"/>
<feature type="transmembrane region" description="Helical" evidence="6">
    <location>
        <begin position="209"/>
        <end position="230"/>
    </location>
</feature>
<dbReference type="OrthoDB" id="4332123at2"/>
<dbReference type="InterPro" id="IPR011701">
    <property type="entry name" value="MFS"/>
</dbReference>
<keyword evidence="5 6" id="KW-0472">Membrane</keyword>
<dbReference type="InterPro" id="IPR020846">
    <property type="entry name" value="MFS_dom"/>
</dbReference>
<name>A0A239MVA3_9ACTN</name>
<feature type="domain" description="Major facilitator superfamily (MFS) profile" evidence="7">
    <location>
        <begin position="5"/>
        <end position="396"/>
    </location>
</feature>
<dbReference type="GO" id="GO:0005886">
    <property type="term" value="C:plasma membrane"/>
    <property type="evidence" value="ECO:0007669"/>
    <property type="project" value="UniProtKB-SubCell"/>
</dbReference>
<sequence>MTPRSKAVLFWATGVSAYIIAVFHRQSLGVAGIEAAARLDVGAAGLAVLAMLQLLVYAAMQVPVGVLVDRLGSKRMLVIGAAVMACGELVFALAGGLLPGIAGRALIGCGDAMTFISVIRLVNLYFPAHRNPVMVQLTGLLGQLGAIASTVPLIHSLHAYGWTPTFLGAAGLGVVSVFLVLTVLGDSRPERTGEPPSLRAAWAEPGTRLGMWTHAATQCSAAAFLLLWGYPFLVQGQGLDPSTAGLLLTTLTVCGMVCGPLLGYLAGRFPFHRSRMVLIVIGSTAGAWTAVLIWPGRAPLWLLFLLVAVLAVNGPGSMIGFDYARTFNPAARIGAATGIVNGGGFVASVSVIALVGVTLDLLGETTLDTFRWAFAVQYPIWALGAIQVLRYRGKTRRLLLAGQAAPEPAPGHQVAPETA</sequence>
<keyword evidence="3 6" id="KW-0812">Transmembrane</keyword>
<evidence type="ECO:0000256" key="2">
    <source>
        <dbReference type="ARBA" id="ARBA00022475"/>
    </source>
</evidence>
<dbReference type="PROSITE" id="PS50850">
    <property type="entry name" value="MFS"/>
    <property type="match status" value="1"/>
</dbReference>
<dbReference type="Gene3D" id="1.20.1250.20">
    <property type="entry name" value="MFS general substrate transporter like domains"/>
    <property type="match status" value="2"/>
</dbReference>
<dbReference type="Proteomes" id="UP000198282">
    <property type="component" value="Unassembled WGS sequence"/>
</dbReference>
<dbReference type="EMBL" id="FZOD01000046">
    <property type="protein sequence ID" value="SNT46173.1"/>
    <property type="molecule type" value="Genomic_DNA"/>
</dbReference>
<protein>
    <submittedName>
        <fullName evidence="8">Cyanate permease</fullName>
    </submittedName>
</protein>
<dbReference type="Pfam" id="PF07690">
    <property type="entry name" value="MFS_1"/>
    <property type="match status" value="1"/>
</dbReference>
<dbReference type="InterPro" id="IPR036259">
    <property type="entry name" value="MFS_trans_sf"/>
</dbReference>
<comment type="subcellular location">
    <subcellularLocation>
        <location evidence="1">Cell membrane</location>
        <topology evidence="1">Multi-pass membrane protein</topology>
    </subcellularLocation>
</comment>
<dbReference type="CDD" id="cd06174">
    <property type="entry name" value="MFS"/>
    <property type="match status" value="1"/>
</dbReference>
<evidence type="ECO:0000256" key="3">
    <source>
        <dbReference type="ARBA" id="ARBA00022692"/>
    </source>
</evidence>
<feature type="transmembrane region" description="Helical" evidence="6">
    <location>
        <begin position="105"/>
        <end position="126"/>
    </location>
</feature>
<dbReference type="PANTHER" id="PTHR43124">
    <property type="entry name" value="PURINE EFFLUX PUMP PBUE"/>
    <property type="match status" value="1"/>
</dbReference>
<evidence type="ECO:0000313" key="8">
    <source>
        <dbReference type="EMBL" id="SNT46173.1"/>
    </source>
</evidence>
<feature type="transmembrane region" description="Helical" evidence="6">
    <location>
        <begin position="333"/>
        <end position="357"/>
    </location>
</feature>
<feature type="transmembrane region" description="Helical" evidence="6">
    <location>
        <begin position="166"/>
        <end position="184"/>
    </location>
</feature>
<evidence type="ECO:0000256" key="6">
    <source>
        <dbReference type="SAM" id="Phobius"/>
    </source>
</evidence>
<dbReference type="InterPro" id="IPR050189">
    <property type="entry name" value="MFS_Efflux_Transporters"/>
</dbReference>
<dbReference type="SUPFAM" id="SSF103473">
    <property type="entry name" value="MFS general substrate transporter"/>
    <property type="match status" value="1"/>
</dbReference>
<keyword evidence="2" id="KW-1003">Cell membrane</keyword>
<accession>A0A239MVA3</accession>